<sequence>MGPSGTSVHAPFENVRKKLQSYHDGTADKKWSCPGNPGKEAWCGSLREGKARFSYNKATELVETLLLTLKRCETTGYKDLDDGDTLELFELESRHVKFILYTLYCHHHRQDALLAVDAWRKICASVHIKAEDLNDSKPSNSSLPATTKSDPFMPTSQAVNEPDLVHPTATPSTPRTRFVPSAPGSSRHGRTSAQRPSAGIQRQPPYSHQPIVSDYSSDSYTATPDSVKSAAGSLFSAPSPGTPPTPLSSLSDGSSGNSWLFNSKRQESTPTKGRRSGYNIPWEGDLESSAGYEDEDEDDEGDFNERPHRIKDSFPNQARQKTSQPTSAEVLKQEDDSKGLLNLPVPPSPATPRSKCSPTPASRAVGEALFKLEPTETRQEIAYEEEPKSNNAHVKDGVGEEPGREAAPSISEMLQVHAKLSPFSSKDASKEKLIKSLEGEFQGRDKLIGIVYVGVNEGVEYLFKVGFTSQTISKRYASKRCKEGVDKIIAKSSTPFVGAHRVERLTHADLSRHRVRLDCGQKACSSRKHDEWFVHTREHVLNTVELWTRFIVVFEDGRISDKAKSVLDRILHAGSIVRAFENMMALPLRDNLVVFEKEVSFKEADMTCQKPRPLRSFKHLVEIVVMDHAGGSPSSSSESGSISPPDTGSTDNPASGSDQVSPINAVHVSKHIRDAVGDAMLKVVDVPLSKAISRDSNSEKEEDLASTDESPLTKTSRIRKSALQSWDLVANAIKKPNGLKALEEQMRRTSLTHTSANDKEGNETSANDKAGNETSANGKEGNETSANDKEGNETRQESNMGLIGLGSAGIKVGRSWFNGLTSRLGW</sequence>
<feature type="compositionally biased region" description="Low complexity" evidence="1">
    <location>
        <begin position="247"/>
        <end position="258"/>
    </location>
</feature>
<feature type="region of interest" description="Disordered" evidence="1">
    <location>
        <begin position="133"/>
        <end position="362"/>
    </location>
</feature>
<feature type="compositionally biased region" description="Polar residues" evidence="1">
    <location>
        <begin position="646"/>
        <end position="661"/>
    </location>
</feature>
<proteinExistence type="predicted"/>
<gene>
    <name evidence="3" type="ORF">S40285_04073</name>
</gene>
<protein>
    <recommendedName>
        <fullName evidence="2">Bacteriophage T5 Orf172 DNA-binding domain-containing protein</fullName>
    </recommendedName>
</protein>
<dbReference type="AlphaFoldDB" id="A0A084QVC0"/>
<feature type="region of interest" description="Disordered" evidence="1">
    <location>
        <begin position="693"/>
        <end position="719"/>
    </location>
</feature>
<feature type="compositionally biased region" description="Acidic residues" evidence="1">
    <location>
        <begin position="292"/>
        <end position="302"/>
    </location>
</feature>
<dbReference type="InterPro" id="IPR018306">
    <property type="entry name" value="Phage_T5_Orf172_DNA-bd"/>
</dbReference>
<feature type="compositionally biased region" description="Low complexity" evidence="1">
    <location>
        <begin position="630"/>
        <end position="645"/>
    </location>
</feature>
<dbReference type="Pfam" id="PF10544">
    <property type="entry name" value="T5orf172"/>
    <property type="match status" value="1"/>
</dbReference>
<feature type="compositionally biased region" description="Polar residues" evidence="1">
    <location>
        <begin position="314"/>
        <end position="327"/>
    </location>
</feature>
<dbReference type="SMART" id="SM00974">
    <property type="entry name" value="T5orf172"/>
    <property type="match status" value="1"/>
</dbReference>
<dbReference type="InParanoid" id="A0A084QVC0"/>
<reference evidence="3 4" key="1">
    <citation type="journal article" date="2014" name="BMC Genomics">
        <title>Comparative genome sequencing reveals chemotype-specific gene clusters in the toxigenic black mold Stachybotrys.</title>
        <authorList>
            <person name="Semeiks J."/>
            <person name="Borek D."/>
            <person name="Otwinowski Z."/>
            <person name="Grishin N.V."/>
        </authorList>
    </citation>
    <scope>NUCLEOTIDE SEQUENCE [LARGE SCALE GENOMIC DNA]</scope>
    <source>
        <strain evidence="3 4">IBT 40285</strain>
    </source>
</reference>
<feature type="domain" description="Bacteriophage T5 Orf172 DNA-binding" evidence="2">
    <location>
        <begin position="457"/>
        <end position="547"/>
    </location>
</feature>
<evidence type="ECO:0000313" key="3">
    <source>
        <dbReference type="EMBL" id="KFA67905.1"/>
    </source>
</evidence>
<name>A0A084QVC0_STAC4</name>
<feature type="compositionally biased region" description="Basic and acidic residues" evidence="1">
    <location>
        <begin position="303"/>
        <end position="312"/>
    </location>
</feature>
<feature type="compositionally biased region" description="Polar residues" evidence="1">
    <location>
        <begin position="214"/>
        <end position="226"/>
    </location>
</feature>
<feature type="compositionally biased region" description="Polar residues" evidence="1">
    <location>
        <begin position="259"/>
        <end position="271"/>
    </location>
</feature>
<feature type="region of interest" description="Disordered" evidence="1">
    <location>
        <begin position="750"/>
        <end position="795"/>
    </location>
</feature>
<accession>A0A084QVC0</accession>
<feature type="compositionally biased region" description="Polar residues" evidence="1">
    <location>
        <begin position="763"/>
        <end position="777"/>
    </location>
</feature>
<keyword evidence="4" id="KW-1185">Reference proteome</keyword>
<organism evidence="3 4">
    <name type="scientific">Stachybotrys chlorohalonatus (strain IBT 40285)</name>
    <dbReference type="NCBI Taxonomy" id="1283841"/>
    <lineage>
        <taxon>Eukaryota</taxon>
        <taxon>Fungi</taxon>
        <taxon>Dikarya</taxon>
        <taxon>Ascomycota</taxon>
        <taxon>Pezizomycotina</taxon>
        <taxon>Sordariomycetes</taxon>
        <taxon>Hypocreomycetidae</taxon>
        <taxon>Hypocreales</taxon>
        <taxon>Stachybotryaceae</taxon>
        <taxon>Stachybotrys</taxon>
    </lineage>
</organism>
<dbReference type="EMBL" id="KL660079">
    <property type="protein sequence ID" value="KFA67905.1"/>
    <property type="molecule type" value="Genomic_DNA"/>
</dbReference>
<evidence type="ECO:0000259" key="2">
    <source>
        <dbReference type="SMART" id="SM00974"/>
    </source>
</evidence>
<feature type="compositionally biased region" description="Basic and acidic residues" evidence="1">
    <location>
        <begin position="384"/>
        <end position="404"/>
    </location>
</feature>
<dbReference type="Proteomes" id="UP000028524">
    <property type="component" value="Unassembled WGS sequence"/>
</dbReference>
<dbReference type="OrthoDB" id="3511049at2759"/>
<feature type="region of interest" description="Disordered" evidence="1">
    <location>
        <begin position="628"/>
        <end position="661"/>
    </location>
</feature>
<feature type="region of interest" description="Disordered" evidence="1">
    <location>
        <begin position="384"/>
        <end position="408"/>
    </location>
</feature>
<evidence type="ECO:0000313" key="4">
    <source>
        <dbReference type="Proteomes" id="UP000028524"/>
    </source>
</evidence>
<dbReference type="HOGENOM" id="CLU_350965_0_0_1"/>
<evidence type="ECO:0000256" key="1">
    <source>
        <dbReference type="SAM" id="MobiDB-lite"/>
    </source>
</evidence>
<feature type="compositionally biased region" description="Basic and acidic residues" evidence="1">
    <location>
        <begin position="780"/>
        <end position="795"/>
    </location>
</feature>
<feature type="compositionally biased region" description="Polar residues" evidence="1">
    <location>
        <begin position="136"/>
        <end position="159"/>
    </location>
</feature>